<feature type="domain" description="RRM" evidence="3">
    <location>
        <begin position="275"/>
        <end position="351"/>
    </location>
</feature>
<accession>A0ABR4NP16</accession>
<protein>
    <submittedName>
        <fullName evidence="4">Protein PES4</fullName>
    </submittedName>
</protein>
<proteinExistence type="predicted"/>
<evidence type="ECO:0000256" key="2">
    <source>
        <dbReference type="SAM" id="MobiDB-lite"/>
    </source>
</evidence>
<name>A0ABR4NP16_9SACH</name>
<dbReference type="Pfam" id="PF00076">
    <property type="entry name" value="RRM_1"/>
    <property type="match status" value="3"/>
</dbReference>
<gene>
    <name evidence="4" type="ORF">RNJ44_01868</name>
</gene>
<dbReference type="Proteomes" id="UP001623330">
    <property type="component" value="Unassembled WGS sequence"/>
</dbReference>
<dbReference type="PANTHER" id="PTHR15241">
    <property type="entry name" value="TRANSFORMER-2-RELATED"/>
    <property type="match status" value="1"/>
</dbReference>
<evidence type="ECO:0000256" key="1">
    <source>
        <dbReference type="PROSITE-ProRule" id="PRU00176"/>
    </source>
</evidence>
<comment type="caution">
    <text evidence="4">The sequence shown here is derived from an EMBL/GenBank/DDBJ whole genome shotgun (WGS) entry which is preliminary data.</text>
</comment>
<dbReference type="EMBL" id="JBEVYD010000011">
    <property type="protein sequence ID" value="KAL3229732.1"/>
    <property type="molecule type" value="Genomic_DNA"/>
</dbReference>
<keyword evidence="5" id="KW-1185">Reference proteome</keyword>
<dbReference type="SMART" id="SM00360">
    <property type="entry name" value="RRM"/>
    <property type="match status" value="4"/>
</dbReference>
<reference evidence="4 5" key="1">
    <citation type="submission" date="2024-05" db="EMBL/GenBank/DDBJ databases">
        <title>Long read based assembly of the Candida bracarensis genome reveals expanded adhesin content.</title>
        <authorList>
            <person name="Marcet-Houben M."/>
            <person name="Ksiezopolska E."/>
            <person name="Gabaldon T."/>
        </authorList>
    </citation>
    <scope>NUCLEOTIDE SEQUENCE [LARGE SCALE GENOMIC DNA]</scope>
    <source>
        <strain evidence="4 5">CBM6</strain>
    </source>
</reference>
<feature type="compositionally biased region" description="Polar residues" evidence="2">
    <location>
        <begin position="1"/>
        <end position="12"/>
    </location>
</feature>
<feature type="region of interest" description="Disordered" evidence="2">
    <location>
        <begin position="1"/>
        <end position="31"/>
    </location>
</feature>
<evidence type="ECO:0000259" key="3">
    <source>
        <dbReference type="PROSITE" id="PS50102"/>
    </source>
</evidence>
<dbReference type="PANTHER" id="PTHR15241:SF304">
    <property type="entry name" value="RRM DOMAIN-CONTAINING PROTEIN"/>
    <property type="match status" value="1"/>
</dbReference>
<dbReference type="Gene3D" id="3.30.70.330">
    <property type="match status" value="3"/>
</dbReference>
<sequence length="599" mass="68207">MKSSNVLRQISLNKRPKNASNEKENFSTGQRHVSIISSRSASPDVVQINNESFTLGTSDSVSTALFIGNLDPHVTTEMLSEIFQKYPSFISAKVCIDSESQKSLGHGYLNFGSKEEADIATDEHNYQVVFGREIRIMPSLRDSIFRKNIGTNVFFSNLPLQREKLTSRRFYNIFRQFGKILSVKLDSNKNIGFVYFEDEKVAKDVIKQFNRKEFLGNVVSCGIHFDKDIRKDPQFEKKLSILDTSILVEKEIDIPTTENVELQGAIKKNALIQPYGIFVKNLSINVTKNDVLDNFSEAGPIKSVFLSTRNNSDYLWAFITFKNKESVSKAIQKFNGRELRGKKLFVTYAYSKENIPSKGLLLQLSNLSPICNKRFLIQAMEQLKIIDADIVIRESENKEFLTMTGEITFKNKRDLLTAQSFLHQKIVGGCEIQAIQEGLQNKVKKEIIPNPISENFAPKKGRISVQSNVSNPFLGNYVVRSSTPFTKENKNYYIPRNRYVVSPNTISNTYSKHNQQEDFTTITEVLNMNVKKQLDNLKFPFASRPENLNTISDYIFTVYWNRDKSKVSEFLLLLGTSPKYGRIFVAQVDSAATTLGFGR</sequence>
<organism evidence="4 5">
    <name type="scientific">Nakaseomyces bracarensis</name>
    <dbReference type="NCBI Taxonomy" id="273131"/>
    <lineage>
        <taxon>Eukaryota</taxon>
        <taxon>Fungi</taxon>
        <taxon>Dikarya</taxon>
        <taxon>Ascomycota</taxon>
        <taxon>Saccharomycotina</taxon>
        <taxon>Saccharomycetes</taxon>
        <taxon>Saccharomycetales</taxon>
        <taxon>Saccharomycetaceae</taxon>
        <taxon>Nakaseomyces</taxon>
    </lineage>
</organism>
<feature type="domain" description="RRM" evidence="3">
    <location>
        <begin position="151"/>
        <end position="219"/>
    </location>
</feature>
<dbReference type="CDD" id="cd21601">
    <property type="entry name" value="RRM1_PES4_MIP6"/>
    <property type="match status" value="1"/>
</dbReference>
<evidence type="ECO:0000313" key="4">
    <source>
        <dbReference type="EMBL" id="KAL3229732.1"/>
    </source>
</evidence>
<dbReference type="InterPro" id="IPR012677">
    <property type="entry name" value="Nucleotide-bd_a/b_plait_sf"/>
</dbReference>
<keyword evidence="1" id="KW-0694">RNA-binding</keyword>
<dbReference type="PROSITE" id="PS50102">
    <property type="entry name" value="RRM"/>
    <property type="match status" value="3"/>
</dbReference>
<feature type="domain" description="RRM" evidence="3">
    <location>
        <begin position="63"/>
        <end position="141"/>
    </location>
</feature>
<dbReference type="InterPro" id="IPR000504">
    <property type="entry name" value="RRM_dom"/>
</dbReference>
<dbReference type="SUPFAM" id="SSF54928">
    <property type="entry name" value="RNA-binding domain, RBD"/>
    <property type="match status" value="2"/>
</dbReference>
<dbReference type="InterPro" id="IPR035979">
    <property type="entry name" value="RBD_domain_sf"/>
</dbReference>
<evidence type="ECO:0000313" key="5">
    <source>
        <dbReference type="Proteomes" id="UP001623330"/>
    </source>
</evidence>